<organism evidence="2 3">
    <name type="scientific">Gossypium stocksii</name>
    <dbReference type="NCBI Taxonomy" id="47602"/>
    <lineage>
        <taxon>Eukaryota</taxon>
        <taxon>Viridiplantae</taxon>
        <taxon>Streptophyta</taxon>
        <taxon>Embryophyta</taxon>
        <taxon>Tracheophyta</taxon>
        <taxon>Spermatophyta</taxon>
        <taxon>Magnoliopsida</taxon>
        <taxon>eudicotyledons</taxon>
        <taxon>Gunneridae</taxon>
        <taxon>Pentapetalae</taxon>
        <taxon>rosids</taxon>
        <taxon>malvids</taxon>
        <taxon>Malvales</taxon>
        <taxon>Malvaceae</taxon>
        <taxon>Malvoideae</taxon>
        <taxon>Gossypium</taxon>
    </lineage>
</organism>
<protein>
    <submittedName>
        <fullName evidence="2">Uncharacterized protein</fullName>
    </submittedName>
</protein>
<feature type="region of interest" description="Disordered" evidence="1">
    <location>
        <begin position="1"/>
        <end position="34"/>
    </location>
</feature>
<dbReference type="AlphaFoldDB" id="A0A9D4ADL7"/>
<sequence length="70" mass="8109">MGWGWRDHEKEWDKNGNDGNGKNSGNGKWKPNNKLKEPVKCFLCDGCGIVYNNPRYPQLVKEIKRSSMRV</sequence>
<dbReference type="EMBL" id="JAIQCV010000003">
    <property type="protein sequence ID" value="KAH1114207.1"/>
    <property type="molecule type" value="Genomic_DNA"/>
</dbReference>
<name>A0A9D4ADL7_9ROSI</name>
<keyword evidence="3" id="KW-1185">Reference proteome</keyword>
<reference evidence="2 3" key="1">
    <citation type="journal article" date="2021" name="Plant Biotechnol. J.">
        <title>Multi-omics assisted identification of the key and species-specific regulatory components of drought-tolerant mechanisms in Gossypium stocksii.</title>
        <authorList>
            <person name="Yu D."/>
            <person name="Ke L."/>
            <person name="Zhang D."/>
            <person name="Wu Y."/>
            <person name="Sun Y."/>
            <person name="Mei J."/>
            <person name="Sun J."/>
            <person name="Sun Y."/>
        </authorList>
    </citation>
    <scope>NUCLEOTIDE SEQUENCE [LARGE SCALE GENOMIC DNA]</scope>
    <source>
        <strain evidence="3">cv. E1</strain>
        <tissue evidence="2">Leaf</tissue>
    </source>
</reference>
<dbReference type="Proteomes" id="UP000828251">
    <property type="component" value="Unassembled WGS sequence"/>
</dbReference>
<gene>
    <name evidence="2" type="ORF">J1N35_007585</name>
</gene>
<comment type="caution">
    <text evidence="2">The sequence shown here is derived from an EMBL/GenBank/DDBJ whole genome shotgun (WGS) entry which is preliminary data.</text>
</comment>
<evidence type="ECO:0000313" key="3">
    <source>
        <dbReference type="Proteomes" id="UP000828251"/>
    </source>
</evidence>
<accession>A0A9D4ADL7</accession>
<evidence type="ECO:0000313" key="2">
    <source>
        <dbReference type="EMBL" id="KAH1114207.1"/>
    </source>
</evidence>
<proteinExistence type="predicted"/>
<feature type="compositionally biased region" description="Basic and acidic residues" evidence="1">
    <location>
        <begin position="1"/>
        <end position="16"/>
    </location>
</feature>
<evidence type="ECO:0000256" key="1">
    <source>
        <dbReference type="SAM" id="MobiDB-lite"/>
    </source>
</evidence>